<keyword evidence="2" id="KW-1015">Disulfide bond</keyword>
<dbReference type="EMBL" id="JARPUR010000007">
    <property type="protein sequence ID" value="KAK4872915.1"/>
    <property type="molecule type" value="Genomic_DNA"/>
</dbReference>
<organism evidence="4 5">
    <name type="scientific">Aquatica leii</name>
    <dbReference type="NCBI Taxonomy" id="1421715"/>
    <lineage>
        <taxon>Eukaryota</taxon>
        <taxon>Metazoa</taxon>
        <taxon>Ecdysozoa</taxon>
        <taxon>Arthropoda</taxon>
        <taxon>Hexapoda</taxon>
        <taxon>Insecta</taxon>
        <taxon>Pterygota</taxon>
        <taxon>Neoptera</taxon>
        <taxon>Endopterygota</taxon>
        <taxon>Coleoptera</taxon>
        <taxon>Polyphaga</taxon>
        <taxon>Elateriformia</taxon>
        <taxon>Elateroidea</taxon>
        <taxon>Lampyridae</taxon>
        <taxon>Luciolinae</taxon>
        <taxon>Aquatica</taxon>
    </lineage>
</organism>
<dbReference type="AlphaFoldDB" id="A0AAN7PYZ1"/>
<comment type="similarity">
    <text evidence="1">Belongs to the TRIAP1/MDM35 family.</text>
</comment>
<dbReference type="GO" id="GO:0005829">
    <property type="term" value="C:cytosol"/>
    <property type="evidence" value="ECO:0007669"/>
    <property type="project" value="TreeGrafter"/>
</dbReference>
<dbReference type="PANTHER" id="PTHR46403">
    <property type="entry name" value="TP53-REGULATED INHIBITOR OF APOPTOSIS 1"/>
    <property type="match status" value="1"/>
</dbReference>
<keyword evidence="5" id="KW-1185">Reference proteome</keyword>
<evidence type="ECO:0000313" key="5">
    <source>
        <dbReference type="Proteomes" id="UP001353858"/>
    </source>
</evidence>
<gene>
    <name evidence="4" type="ORF">RN001_014944</name>
</gene>
<name>A0AAN7PYZ1_9COLE</name>
<evidence type="ECO:0000256" key="1">
    <source>
        <dbReference type="ARBA" id="ARBA00006196"/>
    </source>
</evidence>
<dbReference type="PANTHER" id="PTHR46403:SF1">
    <property type="entry name" value="TP53-REGULATED INHIBITOR OF APOPTOSIS 1"/>
    <property type="match status" value="1"/>
</dbReference>
<dbReference type="GO" id="GO:0045332">
    <property type="term" value="P:phospholipid translocation"/>
    <property type="evidence" value="ECO:0007669"/>
    <property type="project" value="TreeGrafter"/>
</dbReference>
<comment type="caution">
    <text evidence="4">The sequence shown here is derived from an EMBL/GenBank/DDBJ whole genome shotgun (WGS) entry which is preliminary data.</text>
</comment>
<dbReference type="GO" id="GO:0005634">
    <property type="term" value="C:nucleus"/>
    <property type="evidence" value="ECO:0007669"/>
    <property type="project" value="TreeGrafter"/>
</dbReference>
<dbReference type="Proteomes" id="UP001353858">
    <property type="component" value="Unassembled WGS sequence"/>
</dbReference>
<evidence type="ECO:0000256" key="2">
    <source>
        <dbReference type="ARBA" id="ARBA00023157"/>
    </source>
</evidence>
<evidence type="ECO:0008006" key="6">
    <source>
        <dbReference type="Google" id="ProtNLM"/>
    </source>
</evidence>
<protein>
    <recommendedName>
        <fullName evidence="6">TP53-regulated inhibitor of apoptosis 1</fullName>
    </recommendedName>
</protein>
<reference evidence="5" key="1">
    <citation type="submission" date="2023-01" db="EMBL/GenBank/DDBJ databases">
        <title>Key to firefly adult light organ development and bioluminescence: homeobox transcription factors regulate luciferase expression and transportation to peroxisome.</title>
        <authorList>
            <person name="Fu X."/>
        </authorList>
    </citation>
    <scope>NUCLEOTIDE SEQUENCE [LARGE SCALE GENOMIC DNA]</scope>
</reference>
<dbReference type="PROSITE" id="PS51808">
    <property type="entry name" value="CHCH"/>
    <property type="match status" value="1"/>
</dbReference>
<accession>A0AAN7PYZ1</accession>
<evidence type="ECO:0000256" key="3">
    <source>
        <dbReference type="ARBA" id="ARBA00023706"/>
    </source>
</evidence>
<sequence>MESLAKECQKLKEDYDGCFNMWFCENFLKGKTDDSVCAPLFKAYQECVKKAVEQRKINVKDEIRNTSGPKKLDKPEYSWLFF</sequence>
<dbReference type="Pfam" id="PF05254">
    <property type="entry name" value="UPF0203"/>
    <property type="match status" value="1"/>
</dbReference>
<evidence type="ECO:0000313" key="4">
    <source>
        <dbReference type="EMBL" id="KAK4872915.1"/>
    </source>
</evidence>
<dbReference type="GO" id="GO:1990050">
    <property type="term" value="F:phosphatidic acid transfer activity"/>
    <property type="evidence" value="ECO:0007669"/>
    <property type="project" value="TreeGrafter"/>
</dbReference>
<dbReference type="GO" id="GO:0005758">
    <property type="term" value="C:mitochondrial intermembrane space"/>
    <property type="evidence" value="ECO:0007669"/>
    <property type="project" value="TreeGrafter"/>
</dbReference>
<comment type="catalytic activity">
    <reaction evidence="3">
        <text>a 1,2-diacyl-sn-glycero-3-phosphate(in) = a 1,2-diacyl-sn-glycero-3-phosphate(out)</text>
        <dbReference type="Rhea" id="RHEA:36435"/>
        <dbReference type="ChEBI" id="CHEBI:58608"/>
    </reaction>
</comment>
<proteinExistence type="inferred from homology"/>
<dbReference type="InterPro" id="IPR007918">
    <property type="entry name" value="MDM35_apoptosis"/>
</dbReference>